<dbReference type="EMBL" id="QDKK01000038">
    <property type="protein sequence ID" value="PWC21448.1"/>
    <property type="molecule type" value="Genomic_DNA"/>
</dbReference>
<evidence type="ECO:0000313" key="7">
    <source>
        <dbReference type="Proteomes" id="UP000295985"/>
    </source>
</evidence>
<proteinExistence type="inferred from homology"/>
<dbReference type="InterPro" id="IPR029044">
    <property type="entry name" value="Nucleotide-diphossugar_trans"/>
</dbReference>
<name>A0A2U1UID1_9GAMM</name>
<dbReference type="PANTHER" id="PTHR30244">
    <property type="entry name" value="TRANSAMINASE"/>
    <property type="match status" value="1"/>
</dbReference>
<keyword evidence="1 3" id="KW-0663">Pyridoxal phosphate</keyword>
<feature type="transmembrane region" description="Helical" evidence="4">
    <location>
        <begin position="507"/>
        <end position="528"/>
    </location>
</feature>
<evidence type="ECO:0000313" key="8">
    <source>
        <dbReference type="Proteomes" id="UP000303847"/>
    </source>
</evidence>
<dbReference type="SUPFAM" id="SSF53383">
    <property type="entry name" value="PLP-dependent transferases"/>
    <property type="match status" value="1"/>
</dbReference>
<dbReference type="SUPFAM" id="SSF53448">
    <property type="entry name" value="Nucleotide-diphospho-sugar transferases"/>
    <property type="match status" value="1"/>
</dbReference>
<keyword evidence="5" id="KW-0032">Aminotransferase</keyword>
<gene>
    <name evidence="5" type="ORF">DDT54_19125</name>
    <name evidence="6" type="ORF">EH206_09385</name>
</gene>
<protein>
    <submittedName>
        <fullName evidence="5 6">Aminotransferase</fullName>
    </submittedName>
</protein>
<dbReference type="Pfam" id="PF01644">
    <property type="entry name" value="Chitin_synth_1"/>
    <property type="match status" value="1"/>
</dbReference>
<dbReference type="GO" id="GO:0000271">
    <property type="term" value="P:polysaccharide biosynthetic process"/>
    <property type="evidence" value="ECO:0007669"/>
    <property type="project" value="TreeGrafter"/>
</dbReference>
<dbReference type="Proteomes" id="UP000295985">
    <property type="component" value="Unassembled WGS sequence"/>
</dbReference>
<dbReference type="RefSeq" id="WP_009112531.1">
    <property type="nucleotide sequence ID" value="NZ_CP034036.1"/>
</dbReference>
<dbReference type="AlphaFoldDB" id="A0A2U1UID1"/>
<dbReference type="InterPro" id="IPR000653">
    <property type="entry name" value="DegT/StrS_aminotransferase"/>
</dbReference>
<evidence type="ECO:0000313" key="5">
    <source>
        <dbReference type="EMBL" id="PWC21448.1"/>
    </source>
</evidence>
<dbReference type="EMBL" id="CP034036">
    <property type="protein sequence ID" value="QCR04369.1"/>
    <property type="molecule type" value="Genomic_DNA"/>
</dbReference>
<accession>A0A2U1UID1</accession>
<keyword evidence="4" id="KW-0472">Membrane</keyword>
<keyword evidence="8" id="KW-1185">Reference proteome</keyword>
<dbReference type="CDD" id="cd00616">
    <property type="entry name" value="AHBA_syn"/>
    <property type="match status" value="1"/>
</dbReference>
<feature type="transmembrane region" description="Helical" evidence="4">
    <location>
        <begin position="560"/>
        <end position="578"/>
    </location>
</feature>
<dbReference type="Pfam" id="PF01041">
    <property type="entry name" value="DegT_DnrJ_EryC1"/>
    <property type="match status" value="1"/>
</dbReference>
<reference evidence="6 8" key="2">
    <citation type="submission" date="2018-11" db="EMBL/GenBank/DDBJ databases">
        <title>Genome sequences of Brenneria nigrifluens and Brenneria rubrifaciens.</title>
        <authorList>
            <person name="Poret-Peterson A.T."/>
            <person name="McClean A.E."/>
            <person name="Kluepfel D.A."/>
        </authorList>
    </citation>
    <scope>NUCLEOTIDE SEQUENCE [LARGE SCALE GENOMIC DNA]</scope>
    <source>
        <strain evidence="6 8">ATCC 13028</strain>
    </source>
</reference>
<dbReference type="GO" id="GO:0008483">
    <property type="term" value="F:transaminase activity"/>
    <property type="evidence" value="ECO:0007669"/>
    <property type="project" value="UniProtKB-KW"/>
</dbReference>
<dbReference type="Gene3D" id="3.90.1150.10">
    <property type="entry name" value="Aspartate Aminotransferase, domain 1"/>
    <property type="match status" value="1"/>
</dbReference>
<evidence type="ECO:0000256" key="3">
    <source>
        <dbReference type="RuleBase" id="RU004508"/>
    </source>
</evidence>
<feature type="transmembrane region" description="Helical" evidence="4">
    <location>
        <begin position="453"/>
        <end position="472"/>
    </location>
</feature>
<dbReference type="OrthoDB" id="5699875at2"/>
<dbReference type="InterPro" id="IPR015422">
    <property type="entry name" value="PyrdxlP-dep_Trfase_small"/>
</dbReference>
<reference evidence="5 7" key="1">
    <citation type="submission" date="2018-04" db="EMBL/GenBank/DDBJ databases">
        <title>Brenneria corticis sp.nov.</title>
        <authorList>
            <person name="Li Y."/>
        </authorList>
    </citation>
    <scope>NUCLEOTIDE SEQUENCE [LARGE SCALE GENOMIC DNA]</scope>
    <source>
        <strain evidence="5 7">LMG 2694</strain>
    </source>
</reference>
<dbReference type="GO" id="GO:0030170">
    <property type="term" value="F:pyridoxal phosphate binding"/>
    <property type="evidence" value="ECO:0007669"/>
    <property type="project" value="TreeGrafter"/>
</dbReference>
<feature type="transmembrane region" description="Helical" evidence="4">
    <location>
        <begin position="412"/>
        <end position="433"/>
    </location>
</feature>
<organism evidence="5 7">
    <name type="scientific">Brenneria nigrifluens DSM 30175 = ATCC 13028</name>
    <dbReference type="NCBI Taxonomy" id="1121120"/>
    <lineage>
        <taxon>Bacteria</taxon>
        <taxon>Pseudomonadati</taxon>
        <taxon>Pseudomonadota</taxon>
        <taxon>Gammaproteobacteria</taxon>
        <taxon>Enterobacterales</taxon>
        <taxon>Pectobacteriaceae</taxon>
        <taxon>Brenneria</taxon>
    </lineage>
</organism>
<keyword evidence="4" id="KW-0812">Transmembrane</keyword>
<dbReference type="Gene3D" id="3.40.640.10">
    <property type="entry name" value="Type I PLP-dependent aspartate aminotransferase-like (Major domain)"/>
    <property type="match status" value="1"/>
</dbReference>
<evidence type="ECO:0000256" key="2">
    <source>
        <dbReference type="ARBA" id="ARBA00037999"/>
    </source>
</evidence>
<feature type="transmembrane region" description="Helical" evidence="4">
    <location>
        <begin position="373"/>
        <end position="400"/>
    </location>
</feature>
<keyword evidence="5" id="KW-0808">Transferase</keyword>
<dbReference type="InterPro" id="IPR015421">
    <property type="entry name" value="PyrdxlP-dep_Trfase_major"/>
</dbReference>
<evidence type="ECO:0000313" key="6">
    <source>
        <dbReference type="EMBL" id="QCR04369.1"/>
    </source>
</evidence>
<evidence type="ECO:0000256" key="1">
    <source>
        <dbReference type="ARBA" id="ARBA00022898"/>
    </source>
</evidence>
<sequence>METNITHRDMATRWESLYRRRQYCRENTSVSGALPCAQADILICLTLYNEPAPMLAETLAGLVNNQLHLIRTFPARTPRMVICILLDGVASAHQSTVELLQSLGLDPRRTNAESTPQNRLTLQARTIPASRILADCHYPAPADNDHDISIMLAAKRHNAGKLDSHAWFFWGVGDHVQAEFAMQIDTASVPEPDCLAQLLRHMWRSPACSAVTTRVVLPPPRGCDAAQNWQYADFLWEKVSDWAIGNALHYLEVVPGQCSLIRWSSFCDNNRQPHAPVETYLRGLEPQGLLEHNLYLAEDRVLGFELVRHHQGSSVRYQPAAIVRSDPSPTFAELVRQRRRWINSTIAARLHSLRELPGVLNQTSISPLRRCGILLSLSWGLLQLAAQFLMPAFIALLLAAGVGGVARHLPPYAASAALSGSGAALLFLTLWSGTLFISSKVGVNSPYGVRCHIAVMSLLAGLMGAAWLLTLMESSWQSLLLPGAALLLICIALLLHSLAYLRQIVRWLPLYLFLLPVFSLYLTTYSIANISDISWGTKGLTANPSDEKKRRQWSTARNRVLFGWSVGSFALAILFLLALPQARWIFAIQLIAAFFFVRIILSAAVSIASSVYQRVSARAMTGPGEAAPATYQGPRLSQRPDNAPLPIVRPIFPAFHTLGGTIEACLASGIVTNNGPYVRQLETRLSAYLGVPTLVFCNGEQALIALLLAADVRGKEVILPSFTFAGTAHAVVMAGARPVFADIKSPDSPMLDVGDIERRITADTAAILAVDVYGYASDYLALQQLARRHELRLFIDSAPAFGTTVNGRQTGGFADGQIFSFHATKPFNTIEGGCVCSHDTALLRRASAIRNFGQDADGAAFTLGFNGKMSEINAIIGLAQLPYLAQQLQCRRQAAALLMAGITAIPGLTLCLPSGVQDPVWQYLPIMVDPAIYGISRDELQDAMRQKGIMARRYYSPACHKMPAYRHFAQGALPRTELLADRVLALPVYNDMQPHECERILAALKSLSLIATRRSIVKEANL</sequence>
<dbReference type="InterPro" id="IPR015424">
    <property type="entry name" value="PyrdxlP-dep_Trfase"/>
</dbReference>
<feature type="transmembrane region" description="Helical" evidence="4">
    <location>
        <begin position="479"/>
        <end position="501"/>
    </location>
</feature>
<dbReference type="Proteomes" id="UP000303847">
    <property type="component" value="Chromosome"/>
</dbReference>
<evidence type="ECO:0000256" key="4">
    <source>
        <dbReference type="SAM" id="Phobius"/>
    </source>
</evidence>
<comment type="similarity">
    <text evidence="2 3">Belongs to the DegT/DnrJ/EryC1 family.</text>
</comment>
<dbReference type="PANTHER" id="PTHR30244:SF9">
    <property type="entry name" value="PROTEIN RV3402C"/>
    <property type="match status" value="1"/>
</dbReference>
<keyword evidence="4" id="KW-1133">Transmembrane helix</keyword>
<feature type="transmembrane region" description="Helical" evidence="4">
    <location>
        <begin position="584"/>
        <end position="608"/>
    </location>
</feature>